<keyword evidence="2" id="KW-0812">Transmembrane</keyword>
<evidence type="ECO:0000313" key="4">
    <source>
        <dbReference type="Proteomes" id="UP000700212"/>
    </source>
</evidence>
<keyword evidence="2" id="KW-1133">Transmembrane helix</keyword>
<evidence type="ECO:0008006" key="5">
    <source>
        <dbReference type="Google" id="ProtNLM"/>
    </source>
</evidence>
<keyword evidence="1" id="KW-0175">Coiled coil</keyword>
<dbReference type="InterPro" id="IPR007445">
    <property type="entry name" value="PilO"/>
</dbReference>
<sequence length="222" mass="25141">MASSERNTFILIAVMVIALLGALYYYVILPKTEKVTALESSIQQLETTLSETNEAITAYDETDIDAGAVARLQKQVPKARGVEYILRDLEDIEMLTRSRIENISFSEYDAPMIERKLGLTETSEEELDAKLANEAYEEDEVVYNAALAEAPEGLQIITYQVDLLTPDYKTLRTFIREVEGLQRIVKVDTIQLTQPGEEVKFEEVVDYTVSASLQLTTFFYNE</sequence>
<accession>A0A921NC27</accession>
<feature type="coiled-coil region" evidence="1">
    <location>
        <begin position="35"/>
        <end position="62"/>
    </location>
</feature>
<dbReference type="InterPro" id="IPR014717">
    <property type="entry name" value="Transl_elong_EF1B/ribsomal_bS6"/>
</dbReference>
<name>A0A921NC27_9BACL</name>
<reference evidence="3" key="1">
    <citation type="journal article" date="2021" name="PeerJ">
        <title>Extensive microbial diversity within the chicken gut microbiome revealed by metagenomics and culture.</title>
        <authorList>
            <person name="Gilroy R."/>
            <person name="Ravi A."/>
            <person name="Getino M."/>
            <person name="Pursley I."/>
            <person name="Horton D.L."/>
            <person name="Alikhan N.F."/>
            <person name="Baker D."/>
            <person name="Gharbi K."/>
            <person name="Hall N."/>
            <person name="Watson M."/>
            <person name="Adriaenssens E.M."/>
            <person name="Foster-Nyarko E."/>
            <person name="Jarju S."/>
            <person name="Secka A."/>
            <person name="Antonio M."/>
            <person name="Oren A."/>
            <person name="Chaudhuri R.R."/>
            <person name="La Ragione R."/>
            <person name="Hildebrand F."/>
            <person name="Pallen M.J."/>
        </authorList>
    </citation>
    <scope>NUCLEOTIDE SEQUENCE</scope>
    <source>
        <strain evidence="3">CHK160-4876</strain>
    </source>
</reference>
<dbReference type="Pfam" id="PF04350">
    <property type="entry name" value="PilO"/>
    <property type="match status" value="1"/>
</dbReference>
<comment type="caution">
    <text evidence="3">The sequence shown here is derived from an EMBL/GenBank/DDBJ whole genome shotgun (WGS) entry which is preliminary data.</text>
</comment>
<evidence type="ECO:0000256" key="2">
    <source>
        <dbReference type="SAM" id="Phobius"/>
    </source>
</evidence>
<dbReference type="GO" id="GO:0043683">
    <property type="term" value="P:type IV pilus assembly"/>
    <property type="evidence" value="ECO:0007669"/>
    <property type="project" value="InterPro"/>
</dbReference>
<reference evidence="3" key="2">
    <citation type="submission" date="2021-09" db="EMBL/GenBank/DDBJ databases">
        <authorList>
            <person name="Gilroy R."/>
        </authorList>
    </citation>
    <scope>NUCLEOTIDE SEQUENCE</scope>
    <source>
        <strain evidence="3">CHK160-4876</strain>
    </source>
</reference>
<proteinExistence type="predicted"/>
<gene>
    <name evidence="3" type="ORF">K8V30_08230</name>
</gene>
<evidence type="ECO:0000313" key="3">
    <source>
        <dbReference type="EMBL" id="HJH11650.1"/>
    </source>
</evidence>
<dbReference type="Proteomes" id="UP000700212">
    <property type="component" value="Unassembled WGS sequence"/>
</dbReference>
<protein>
    <recommendedName>
        <fullName evidence="5">Type IV pilus assembly protein PilO</fullName>
    </recommendedName>
</protein>
<feature type="transmembrane region" description="Helical" evidence="2">
    <location>
        <begin position="7"/>
        <end position="27"/>
    </location>
</feature>
<keyword evidence="2" id="KW-0472">Membrane</keyword>
<evidence type="ECO:0000256" key="1">
    <source>
        <dbReference type="SAM" id="Coils"/>
    </source>
</evidence>
<organism evidence="3 4">
    <name type="scientific">Metalysinibacillus jejuensis</name>
    <dbReference type="NCBI Taxonomy" id="914327"/>
    <lineage>
        <taxon>Bacteria</taxon>
        <taxon>Bacillati</taxon>
        <taxon>Bacillota</taxon>
        <taxon>Bacilli</taxon>
        <taxon>Bacillales</taxon>
        <taxon>Caryophanaceae</taxon>
        <taxon>Metalysinibacillus</taxon>
    </lineage>
</organism>
<dbReference type="AlphaFoldDB" id="A0A921NC27"/>
<dbReference type="GO" id="GO:0043107">
    <property type="term" value="P:type IV pilus-dependent motility"/>
    <property type="evidence" value="ECO:0007669"/>
    <property type="project" value="InterPro"/>
</dbReference>
<dbReference type="Gene3D" id="3.30.70.60">
    <property type="match status" value="1"/>
</dbReference>
<dbReference type="EMBL" id="DYTV01000106">
    <property type="protein sequence ID" value="HJH11650.1"/>
    <property type="molecule type" value="Genomic_DNA"/>
</dbReference>